<dbReference type="Gene3D" id="3.40.50.12580">
    <property type="match status" value="1"/>
</dbReference>
<dbReference type="SUPFAM" id="SSF53756">
    <property type="entry name" value="UDP-Glycosyltransferase/glycogen phosphorylase"/>
    <property type="match status" value="1"/>
</dbReference>
<keyword evidence="5" id="KW-0777">Teichoic acid biosynthesis</keyword>
<evidence type="ECO:0000256" key="1">
    <source>
        <dbReference type="ARBA" id="ARBA00004202"/>
    </source>
</evidence>
<proteinExistence type="inferred from homology"/>
<dbReference type="GO" id="GO:0005886">
    <property type="term" value="C:plasma membrane"/>
    <property type="evidence" value="ECO:0007669"/>
    <property type="project" value="UniProtKB-SubCell"/>
</dbReference>
<dbReference type="PANTHER" id="PTHR37316">
    <property type="entry name" value="TEICHOIC ACID GLYCEROL-PHOSPHATE PRIMASE"/>
    <property type="match status" value="1"/>
</dbReference>
<evidence type="ECO:0000256" key="3">
    <source>
        <dbReference type="ARBA" id="ARBA00022475"/>
    </source>
</evidence>
<dbReference type="Pfam" id="PF04464">
    <property type="entry name" value="Glyphos_transf"/>
    <property type="match status" value="1"/>
</dbReference>
<reference evidence="7 8" key="1">
    <citation type="submission" date="2019-06" db="EMBL/GenBank/DDBJ databases">
        <title>Sequencing the genomes of 1000 actinobacteria strains.</title>
        <authorList>
            <person name="Klenk H.-P."/>
        </authorList>
    </citation>
    <scope>NUCLEOTIDE SEQUENCE [LARGE SCALE GENOMIC DNA]</scope>
    <source>
        <strain evidence="7 8">DSM 4813</strain>
    </source>
</reference>
<keyword evidence="4 7" id="KW-0808">Transferase</keyword>
<dbReference type="EMBL" id="VFOS01000001">
    <property type="protein sequence ID" value="TQL64278.1"/>
    <property type="molecule type" value="Genomic_DNA"/>
</dbReference>
<evidence type="ECO:0000256" key="6">
    <source>
        <dbReference type="ARBA" id="ARBA00023136"/>
    </source>
</evidence>
<dbReference type="InterPro" id="IPR043149">
    <property type="entry name" value="TagF_N"/>
</dbReference>
<evidence type="ECO:0000256" key="4">
    <source>
        <dbReference type="ARBA" id="ARBA00022679"/>
    </source>
</evidence>
<comment type="caution">
    <text evidence="7">The sequence shown here is derived from an EMBL/GenBank/DDBJ whole genome shotgun (WGS) entry which is preliminary data.</text>
</comment>
<name>A0A542ZV93_RARFA</name>
<keyword evidence="6" id="KW-0472">Membrane</keyword>
<dbReference type="InterPro" id="IPR043148">
    <property type="entry name" value="TagF_C"/>
</dbReference>
<keyword evidence="3" id="KW-1003">Cell membrane</keyword>
<dbReference type="AlphaFoldDB" id="A0A542ZV93"/>
<dbReference type="InterPro" id="IPR051612">
    <property type="entry name" value="Teichoic_Acid_Biosynth"/>
</dbReference>
<evidence type="ECO:0000313" key="7">
    <source>
        <dbReference type="EMBL" id="TQL64278.1"/>
    </source>
</evidence>
<dbReference type="InterPro" id="IPR007554">
    <property type="entry name" value="Glycerophosphate_synth"/>
</dbReference>
<dbReference type="Gene3D" id="3.40.50.11820">
    <property type="match status" value="1"/>
</dbReference>
<dbReference type="RefSeq" id="WP_246046104.1">
    <property type="nucleotide sequence ID" value="NZ_BAAASV010000003.1"/>
</dbReference>
<organism evidence="7 8">
    <name type="scientific">Rarobacter faecitabidus</name>
    <dbReference type="NCBI Taxonomy" id="13243"/>
    <lineage>
        <taxon>Bacteria</taxon>
        <taxon>Bacillati</taxon>
        <taxon>Actinomycetota</taxon>
        <taxon>Actinomycetes</taxon>
        <taxon>Micrococcales</taxon>
        <taxon>Rarobacteraceae</taxon>
        <taxon>Rarobacter</taxon>
    </lineage>
</organism>
<comment type="similarity">
    <text evidence="2">Belongs to the CDP-glycerol glycerophosphotransferase family.</text>
</comment>
<evidence type="ECO:0000313" key="8">
    <source>
        <dbReference type="Proteomes" id="UP000315389"/>
    </source>
</evidence>
<evidence type="ECO:0000256" key="5">
    <source>
        <dbReference type="ARBA" id="ARBA00022944"/>
    </source>
</evidence>
<dbReference type="Proteomes" id="UP000315389">
    <property type="component" value="Unassembled WGS sequence"/>
</dbReference>
<protein>
    <submittedName>
        <fullName evidence="7">CDP-glycerol glycerophosphotransferase</fullName>
    </submittedName>
</protein>
<sequence length="377" mass="41774">MRLRLAGLGHRPAHRIVFDSFSGRRPAGSPLAIHEAIRLDPRFAGWDLVWVSRSPAQGTVRFRSWAYYRALATARVWVMNTTTPIGVRPRKGQAYLQTWHGTPLKRIGLDVVAGTEIAMSGKAEIDELYRAEGAKATWLLSQCEFTTQRFTDAFGLADRASSPIAEVGNPRNDALVLAGPDEVSAARSSLGIAAGQRAVLYAPTWRDNSYDNKRGYTFAPPFELSELRRALGEDTVLLYRSHYLASSIVDDSDAGVIDVSQVPDINTLLLASDVLVTDYSSSFFDYSLLDRPMVFFTYDAPEYLERLRGLYLSLDELPGPVVETFDSLVGALRGQDTFASKRAEFRQRFATWDDGKATGRVLDLLAQRLDGDSPAAR</sequence>
<evidence type="ECO:0000256" key="2">
    <source>
        <dbReference type="ARBA" id="ARBA00010488"/>
    </source>
</evidence>
<accession>A0A542ZV93</accession>
<gene>
    <name evidence="7" type="ORF">FB461_0776</name>
</gene>
<dbReference type="PANTHER" id="PTHR37316:SF3">
    <property type="entry name" value="TEICHOIC ACID GLYCEROL-PHOSPHATE TRANSFERASE"/>
    <property type="match status" value="1"/>
</dbReference>
<dbReference type="GO" id="GO:0047355">
    <property type="term" value="F:CDP-glycerol glycerophosphotransferase activity"/>
    <property type="evidence" value="ECO:0007669"/>
    <property type="project" value="InterPro"/>
</dbReference>
<comment type="subcellular location">
    <subcellularLocation>
        <location evidence="1">Cell membrane</location>
        <topology evidence="1">Peripheral membrane protein</topology>
    </subcellularLocation>
</comment>
<dbReference type="GO" id="GO:0019350">
    <property type="term" value="P:teichoic acid biosynthetic process"/>
    <property type="evidence" value="ECO:0007669"/>
    <property type="project" value="UniProtKB-KW"/>
</dbReference>
<keyword evidence="8" id="KW-1185">Reference proteome</keyword>